<dbReference type="AlphaFoldDB" id="A0A9D5Z1A5"/>
<evidence type="ECO:0000313" key="1">
    <source>
        <dbReference type="EMBL" id="MBE7702311.1"/>
    </source>
</evidence>
<feature type="non-terminal residue" evidence="1">
    <location>
        <position position="1"/>
    </location>
</feature>
<dbReference type="Proteomes" id="UP000822993">
    <property type="component" value="Unassembled WGS sequence"/>
</dbReference>
<sequence length="229" mass="25485">SRPNEPAGQRAVAPITSPRLVRTPLSVQATPTDTGGYIVYVRCEFLFERDAGADGHDIVMAASLVNEALGAPARAVSPSLSRQEWERSLVVTWSLLSEGAYTPDRIYEAVLDGLTPRTTAPDRAVMVERIEMIQSTMPGQIVIGASGVDRYLGFKYRDDLVALENFTYGNALYVMYESWEELSRKSRLELLSGTMEGFDRVVHTGTWRDKFRNLLTAHKHDSLSRATET</sequence>
<accession>A0A9D5Z1A5</accession>
<dbReference type="RefSeq" id="WP_227748911.1">
    <property type="nucleotide sequence ID" value="NZ_JACSPN010000041.1"/>
</dbReference>
<evidence type="ECO:0000313" key="2">
    <source>
        <dbReference type="Proteomes" id="UP000822993"/>
    </source>
</evidence>
<gene>
    <name evidence="1" type="ORF">H9623_18630</name>
</gene>
<reference evidence="1 2" key="1">
    <citation type="submission" date="2020-08" db="EMBL/GenBank/DDBJ databases">
        <title>A Genomic Blueprint of the Chicken Gut Microbiome.</title>
        <authorList>
            <person name="Gilroy R."/>
            <person name="Ravi A."/>
            <person name="Getino M."/>
            <person name="Pursley I."/>
            <person name="Horton D.L."/>
            <person name="Alikhan N.-F."/>
            <person name="Baker D."/>
            <person name="Gharbi K."/>
            <person name="Hall N."/>
            <person name="Watson M."/>
            <person name="Adriaenssens E.M."/>
            <person name="Foster-Nyarko E."/>
            <person name="Jarju S."/>
            <person name="Secka A."/>
            <person name="Antonio M."/>
            <person name="Oren A."/>
            <person name="Chaudhuri R."/>
            <person name="La Ragione R.M."/>
            <person name="Hildebrand F."/>
            <person name="Pallen M.J."/>
        </authorList>
    </citation>
    <scope>NUCLEOTIDE SEQUENCE [LARGE SCALE GENOMIC DNA]</scope>
    <source>
        <strain evidence="1 2">Sa1BUA8</strain>
    </source>
</reference>
<organism evidence="1 2">
    <name type="scientific">Oerskovia douganii</name>
    <dbReference type="NCBI Taxonomy" id="2762210"/>
    <lineage>
        <taxon>Bacteria</taxon>
        <taxon>Bacillati</taxon>
        <taxon>Actinomycetota</taxon>
        <taxon>Actinomycetes</taxon>
        <taxon>Micrococcales</taxon>
        <taxon>Cellulomonadaceae</taxon>
        <taxon>Oerskovia</taxon>
    </lineage>
</organism>
<protein>
    <submittedName>
        <fullName evidence="1">Uncharacterized protein</fullName>
    </submittedName>
</protein>
<proteinExistence type="predicted"/>
<keyword evidence="2" id="KW-1185">Reference proteome</keyword>
<dbReference type="EMBL" id="JACSPN010000041">
    <property type="protein sequence ID" value="MBE7702311.1"/>
    <property type="molecule type" value="Genomic_DNA"/>
</dbReference>
<name>A0A9D5Z1A5_9CELL</name>
<comment type="caution">
    <text evidence="1">The sequence shown here is derived from an EMBL/GenBank/DDBJ whole genome shotgun (WGS) entry which is preliminary data.</text>
</comment>